<dbReference type="Proteomes" id="UP000001963">
    <property type="component" value="Chromosome"/>
</dbReference>
<organism evidence="1 2">
    <name type="scientific">Granulibacter bethesdensis (strain ATCC BAA-1260 / CGDNIH1)</name>
    <dbReference type="NCBI Taxonomy" id="391165"/>
    <lineage>
        <taxon>Bacteria</taxon>
        <taxon>Pseudomonadati</taxon>
        <taxon>Pseudomonadota</taxon>
        <taxon>Alphaproteobacteria</taxon>
        <taxon>Acetobacterales</taxon>
        <taxon>Acetobacteraceae</taxon>
        <taxon>Granulibacter</taxon>
    </lineage>
</organism>
<name>A0A286M2X6_GRABC</name>
<proteinExistence type="predicted"/>
<reference evidence="1 2" key="1">
    <citation type="journal article" date="2007" name="J. Bacteriol.">
        <title>Genome sequence analysis of the emerging human pathogenic acetic acid bacterium Granulibacter bethesdensis.</title>
        <authorList>
            <person name="Greenberg D.E."/>
            <person name="Porcella S.F."/>
            <person name="Zelazny A.M."/>
            <person name="Virtaneva K."/>
            <person name="Sturdevant D.E."/>
            <person name="Kupko J.J.III."/>
            <person name="Barbian K.D."/>
            <person name="Babar A."/>
            <person name="Dorward D.W."/>
            <person name="Holland S.M."/>
        </authorList>
    </citation>
    <scope>NUCLEOTIDE SEQUENCE [LARGE SCALE GENOMIC DNA]</scope>
    <source>
        <strain evidence="2">ATCC BAA-1260 / CGDNIH1</strain>
    </source>
</reference>
<evidence type="ECO:0000313" key="1">
    <source>
        <dbReference type="EMBL" id="ASV62375.1"/>
    </source>
</evidence>
<accession>A0A286M2X6</accession>
<dbReference type="KEGG" id="gbe:GbCGDNIH1_5026"/>
<sequence length="52" mass="5706">MRPRRMRTALLIVVALGLVAAGGIFMGLGMFPPQPHVAAVQKTLPNDRFDHH</sequence>
<dbReference type="AlphaFoldDB" id="A0A286M2X6"/>
<protein>
    <submittedName>
        <fullName evidence="1">Uncharacterized protein</fullName>
    </submittedName>
</protein>
<evidence type="ECO:0000313" key="2">
    <source>
        <dbReference type="Proteomes" id="UP000001963"/>
    </source>
</evidence>
<gene>
    <name evidence="1" type="ordered locus">GbCGDNIH1_5026</name>
</gene>
<dbReference type="EMBL" id="CP000394">
    <property type="protein sequence ID" value="ASV62375.1"/>
    <property type="molecule type" value="Genomic_DNA"/>
</dbReference>
<keyword evidence="2" id="KW-1185">Reference proteome</keyword>